<protein>
    <recommendedName>
        <fullName evidence="4">Transmembrane protein</fullName>
    </recommendedName>
</protein>
<dbReference type="AlphaFoldDB" id="A0A2P5CUL0"/>
<name>A0A2P5CUL0_PARAD</name>
<reference evidence="3" key="1">
    <citation type="submission" date="2016-06" db="EMBL/GenBank/DDBJ databases">
        <title>Parallel loss of symbiosis genes in relatives of nitrogen-fixing non-legume Parasponia.</title>
        <authorList>
            <person name="Van Velzen R."/>
            <person name="Holmer R."/>
            <person name="Bu F."/>
            <person name="Rutten L."/>
            <person name="Van Zeijl A."/>
            <person name="Liu W."/>
            <person name="Santuari L."/>
            <person name="Cao Q."/>
            <person name="Sharma T."/>
            <person name="Shen D."/>
            <person name="Roswanjaya Y."/>
            <person name="Wardhani T."/>
            <person name="Kalhor M.S."/>
            <person name="Jansen J."/>
            <person name="Van den Hoogen J."/>
            <person name="Gungor B."/>
            <person name="Hartog M."/>
            <person name="Hontelez J."/>
            <person name="Verver J."/>
            <person name="Yang W.-C."/>
            <person name="Schijlen E."/>
            <person name="Repin R."/>
            <person name="Schilthuizen M."/>
            <person name="Schranz E."/>
            <person name="Heidstra R."/>
            <person name="Miyata K."/>
            <person name="Fedorova E."/>
            <person name="Kohlen W."/>
            <person name="Bisseling T."/>
            <person name="Smit S."/>
            <person name="Geurts R."/>
        </authorList>
    </citation>
    <scope>NUCLEOTIDE SEQUENCE [LARGE SCALE GENOMIC DNA]</scope>
    <source>
        <strain evidence="3">cv. WU1-14</strain>
    </source>
</reference>
<organism evidence="2 3">
    <name type="scientific">Parasponia andersonii</name>
    <name type="common">Sponia andersonii</name>
    <dbReference type="NCBI Taxonomy" id="3476"/>
    <lineage>
        <taxon>Eukaryota</taxon>
        <taxon>Viridiplantae</taxon>
        <taxon>Streptophyta</taxon>
        <taxon>Embryophyta</taxon>
        <taxon>Tracheophyta</taxon>
        <taxon>Spermatophyta</taxon>
        <taxon>Magnoliopsida</taxon>
        <taxon>eudicotyledons</taxon>
        <taxon>Gunneridae</taxon>
        <taxon>Pentapetalae</taxon>
        <taxon>rosids</taxon>
        <taxon>fabids</taxon>
        <taxon>Rosales</taxon>
        <taxon>Cannabaceae</taxon>
        <taxon>Parasponia</taxon>
    </lineage>
</organism>
<proteinExistence type="predicted"/>
<feature type="transmembrane region" description="Helical" evidence="1">
    <location>
        <begin position="12"/>
        <end position="34"/>
    </location>
</feature>
<keyword evidence="1" id="KW-0812">Transmembrane</keyword>
<dbReference type="Proteomes" id="UP000237105">
    <property type="component" value="Unassembled WGS sequence"/>
</dbReference>
<accession>A0A2P5CUL0</accession>
<evidence type="ECO:0008006" key="4">
    <source>
        <dbReference type="Google" id="ProtNLM"/>
    </source>
</evidence>
<keyword evidence="1" id="KW-1133">Transmembrane helix</keyword>
<keyword evidence="3" id="KW-1185">Reference proteome</keyword>
<comment type="caution">
    <text evidence="2">The sequence shown here is derived from an EMBL/GenBank/DDBJ whole genome shotgun (WGS) entry which is preliminary data.</text>
</comment>
<sequence>MTNNCLPSSEFHMVWPLFFWVVYTCHHLRFLLLLRTFWPILLQYYSFGFWKPRAFGSWWASRDLWYHISLAFRGGNDDFVVHRSFKLQKT</sequence>
<evidence type="ECO:0000256" key="1">
    <source>
        <dbReference type="SAM" id="Phobius"/>
    </source>
</evidence>
<dbReference type="EMBL" id="JXTB01000093">
    <property type="protein sequence ID" value="PON64720.1"/>
    <property type="molecule type" value="Genomic_DNA"/>
</dbReference>
<gene>
    <name evidence="2" type="ORF">PanWU01x14_121950</name>
</gene>
<evidence type="ECO:0000313" key="3">
    <source>
        <dbReference type="Proteomes" id="UP000237105"/>
    </source>
</evidence>
<keyword evidence="1" id="KW-0472">Membrane</keyword>
<evidence type="ECO:0000313" key="2">
    <source>
        <dbReference type="EMBL" id="PON64720.1"/>
    </source>
</evidence>